<keyword evidence="5" id="KW-1185">Reference proteome</keyword>
<feature type="transmembrane region" description="Helical" evidence="1">
    <location>
        <begin position="368"/>
        <end position="385"/>
    </location>
</feature>
<evidence type="ECO:0000313" key="5">
    <source>
        <dbReference type="Proteomes" id="UP000219813"/>
    </source>
</evidence>
<dbReference type="Proteomes" id="UP000219813">
    <property type="component" value="Chromosome 14"/>
</dbReference>
<evidence type="ECO:0000313" key="3">
    <source>
        <dbReference type="EMBL" id="SCP03761.1"/>
    </source>
</evidence>
<keyword evidence="1" id="KW-0472">Membrane</keyword>
<keyword evidence="1" id="KW-1133">Transmembrane helix</keyword>
<keyword evidence="1" id="KW-0812">Transmembrane</keyword>
<evidence type="ECO:0000313" key="4">
    <source>
        <dbReference type="Proteomes" id="UP000078597"/>
    </source>
</evidence>
<gene>
    <name evidence="3" type="primary">PmUG01_14082200</name>
    <name evidence="2" type="ORF">PMALA_051030</name>
    <name evidence="3" type="ORF">PMUG01_14082200</name>
</gene>
<reference evidence="2" key="2">
    <citation type="submission" date="2016-05" db="EMBL/GenBank/DDBJ databases">
        <authorList>
            <person name="Lavstsen T."/>
            <person name="Jespersen J.S."/>
        </authorList>
    </citation>
    <scope>NUCLEOTIDE SEQUENCE [LARGE SCALE GENOMIC DNA]</scope>
</reference>
<evidence type="ECO:0000256" key="1">
    <source>
        <dbReference type="SAM" id="Phobius"/>
    </source>
</evidence>
<feature type="transmembrane region" description="Helical" evidence="1">
    <location>
        <begin position="430"/>
        <end position="449"/>
    </location>
</feature>
<protein>
    <submittedName>
        <fullName evidence="2">Uncharacterized protein</fullName>
    </submittedName>
</protein>
<dbReference type="GeneID" id="39872133"/>
<dbReference type="EMBL" id="FLQW01003678">
    <property type="protein sequence ID" value="SBS96076.1"/>
    <property type="molecule type" value="Genomic_DNA"/>
</dbReference>
<proteinExistence type="predicted"/>
<name>A0A1A8WT55_PLAMA</name>
<dbReference type="OMA" id="PLHKSQL"/>
<dbReference type="AlphaFoldDB" id="A0A1A8WT55"/>
<dbReference type="RefSeq" id="XP_028864714.1">
    <property type="nucleotide sequence ID" value="XM_029008423.1"/>
</dbReference>
<feature type="transmembrane region" description="Helical" evidence="1">
    <location>
        <begin position="461"/>
        <end position="479"/>
    </location>
</feature>
<dbReference type="VEuPathDB" id="PlasmoDB:PmUG01_14082200"/>
<dbReference type="KEGG" id="pmal:PMUG01_14082200"/>
<organism evidence="2 4">
    <name type="scientific">Plasmodium malariae</name>
    <dbReference type="NCBI Taxonomy" id="5858"/>
    <lineage>
        <taxon>Eukaryota</taxon>
        <taxon>Sar</taxon>
        <taxon>Alveolata</taxon>
        <taxon>Apicomplexa</taxon>
        <taxon>Aconoidasida</taxon>
        <taxon>Haemosporida</taxon>
        <taxon>Plasmodiidae</taxon>
        <taxon>Plasmodium</taxon>
        <taxon>Plasmodium (Plasmodium)</taxon>
    </lineage>
</organism>
<dbReference type="Proteomes" id="UP000078597">
    <property type="component" value="Unassembled WGS sequence"/>
</dbReference>
<dbReference type="OrthoDB" id="371266at2759"/>
<accession>A0A1A8WT55</accession>
<evidence type="ECO:0000313" key="2">
    <source>
        <dbReference type="EMBL" id="SBS96076.1"/>
    </source>
</evidence>
<sequence>MNKQIISLIINGKLAEKKNMNKYIIKNNLEKVILNFSLYSKIVSKNELLKNIILYTKIVHLKYFHLDYLYKYVIGPLLKQRKLDLPLLPNIIHTYKKNDKCNYILKEINNYIVDNLRKRKLHVQDDLNNWVSILQVLSSKKKNINFVPLLKYFFIKNEVKYEEGNINNIIAENRRRNISMDCSFCDYNKCYHNRRVLTLPDNDIDYKTFELLSPRSFGILFNTLAKVKIQCNNDFFLNTFFYQKTKQMLPSFNNIDLCLIVDAFYTFQFTNKNLLKYIEEEILKRITAFDLLQLSIIFYNLSKFWNDGDIKNELFAVLFMKKVKKYLNLYLLYNLDEKYILYTKNKKSLIEILPMFFLAYVKKVHAVFPYYFSFSKFLMLQFLFLNKHILFLKKNCFFKNYHHRQGKLYKYDTDDQPNFSYTLSNINRTISNLIYSFIGYFYNILTLPYKKEHNILFVRHFFLTLNNIYQLLYFFNLFYHNRLTITKDEKFIIPLHKSQLLIFLYTYLNFILDLYSYLYLNNAIRRKFSDILTVHAKENNKNGNILNDSFYFVKLKYIKKIFFLLTILENVDLNTIMKESLEGNSKYVSLIYEDIQNIINNSNTYSHNTSIYFNRQIIGPYTISVLCR</sequence>
<reference evidence="3 5" key="3">
    <citation type="submission" date="2016-06" db="EMBL/GenBank/DDBJ databases">
        <authorList>
            <consortium name="Pathogen Informatics"/>
        </authorList>
    </citation>
    <scope>NUCLEOTIDE SEQUENCE [LARGE SCALE GENOMIC DNA]</scope>
</reference>
<feature type="transmembrane region" description="Helical" evidence="1">
    <location>
        <begin position="500"/>
        <end position="520"/>
    </location>
</feature>
<reference evidence="4" key="1">
    <citation type="submission" date="2016-05" db="EMBL/GenBank/DDBJ databases">
        <authorList>
            <person name="Naeem Raeece"/>
        </authorList>
    </citation>
    <scope>NUCLEOTIDE SEQUENCE [LARGE SCALE GENOMIC DNA]</scope>
</reference>
<dbReference type="EMBL" id="LT594635">
    <property type="protein sequence ID" value="SCP03761.1"/>
    <property type="molecule type" value="Genomic_DNA"/>
</dbReference>